<proteinExistence type="predicted"/>
<comment type="caution">
    <text evidence="1">The sequence shown here is derived from an EMBL/GenBank/DDBJ whole genome shotgun (WGS) entry which is preliminary data.</text>
</comment>
<organism evidence="1 2">
    <name type="scientific">Amnimonas aquatica</name>
    <dbReference type="NCBI Taxonomy" id="2094561"/>
    <lineage>
        <taxon>Bacteria</taxon>
        <taxon>Pseudomonadati</taxon>
        <taxon>Pseudomonadota</taxon>
        <taxon>Gammaproteobacteria</taxon>
        <taxon>Moraxellales</taxon>
        <taxon>Moraxellaceae</taxon>
        <taxon>Amnimonas</taxon>
    </lineage>
</organism>
<gene>
    <name evidence="1" type="ORF">C5O18_08750</name>
</gene>
<dbReference type="AlphaFoldDB" id="A0A2P6AQW7"/>
<accession>A0A2P6AQW7</accession>
<sequence length="91" mass="10072">MARRVWLFWLLSVLLTTSVGWMAHTGDIRSEQRRLGQELATQLARSSAPWLLSRDMTSLNLLLAGLDARPGLSQVEIIDGDGRRLVATSPA</sequence>
<name>A0A2P6AQW7_9GAMM</name>
<protein>
    <submittedName>
        <fullName evidence="1">Uncharacterized protein</fullName>
    </submittedName>
</protein>
<feature type="non-terminal residue" evidence="1">
    <location>
        <position position="91"/>
    </location>
</feature>
<evidence type="ECO:0000313" key="2">
    <source>
        <dbReference type="Proteomes" id="UP000243900"/>
    </source>
</evidence>
<reference evidence="2" key="1">
    <citation type="submission" date="2018-02" db="EMBL/GenBank/DDBJ databases">
        <title>Genome sequencing of Solimonas sp. HR-BB.</title>
        <authorList>
            <person name="Lee Y."/>
            <person name="Jeon C.O."/>
        </authorList>
    </citation>
    <scope>NUCLEOTIDE SEQUENCE [LARGE SCALE GENOMIC DNA]</scope>
    <source>
        <strain evidence="2">HR-E</strain>
    </source>
</reference>
<dbReference type="Proteomes" id="UP000243900">
    <property type="component" value="Unassembled WGS sequence"/>
</dbReference>
<dbReference type="RefSeq" id="WP_146089311.1">
    <property type="nucleotide sequence ID" value="NZ_PTQZ01000258.1"/>
</dbReference>
<dbReference type="EMBL" id="PTQZ01000258">
    <property type="protein sequence ID" value="PQA32861.1"/>
    <property type="molecule type" value="Genomic_DNA"/>
</dbReference>
<keyword evidence="2" id="KW-1185">Reference proteome</keyword>
<evidence type="ECO:0000313" key="1">
    <source>
        <dbReference type="EMBL" id="PQA32861.1"/>
    </source>
</evidence>